<dbReference type="Proteomes" id="UP000662939">
    <property type="component" value="Chromosome"/>
</dbReference>
<dbReference type="RefSeq" id="WP_213170434.1">
    <property type="nucleotide sequence ID" value="NZ_CP070496.1"/>
</dbReference>
<evidence type="ECO:0000313" key="3">
    <source>
        <dbReference type="Proteomes" id="UP000662939"/>
    </source>
</evidence>
<protein>
    <recommendedName>
        <fullName evidence="4">Integral membrane protein</fullName>
    </recommendedName>
</protein>
<accession>A0A895XHM7</accession>
<evidence type="ECO:0000313" key="2">
    <source>
        <dbReference type="EMBL" id="QSB04437.1"/>
    </source>
</evidence>
<evidence type="ECO:0000256" key="1">
    <source>
        <dbReference type="SAM" id="Phobius"/>
    </source>
</evidence>
<feature type="transmembrane region" description="Helical" evidence="1">
    <location>
        <begin position="118"/>
        <end position="136"/>
    </location>
</feature>
<keyword evidence="1" id="KW-0472">Membrane</keyword>
<reference evidence="2" key="1">
    <citation type="submission" date="2021-02" db="EMBL/GenBank/DDBJ databases">
        <title>Natronoglycomyces albus gen. nov., sp. nov, a haloalkaliphilic actinobacterium from a soda solonchak soil.</title>
        <authorList>
            <person name="Sorokin D.Y."/>
            <person name="Khijniak T.V."/>
            <person name="Zakharycheva A.P."/>
            <person name="Boueva O.V."/>
            <person name="Ariskina E.V."/>
            <person name="Hahnke R.L."/>
            <person name="Bunk B."/>
            <person name="Sproer C."/>
            <person name="Schumann P."/>
            <person name="Evtushenko L.I."/>
            <person name="Kublanov I.V."/>
        </authorList>
    </citation>
    <scope>NUCLEOTIDE SEQUENCE</scope>
    <source>
        <strain evidence="2">DSM 106290</strain>
    </source>
</reference>
<evidence type="ECO:0008006" key="4">
    <source>
        <dbReference type="Google" id="ProtNLM"/>
    </source>
</evidence>
<keyword evidence="3" id="KW-1185">Reference proteome</keyword>
<organism evidence="2 3">
    <name type="scientific">Natronoglycomyces albus</name>
    <dbReference type="NCBI Taxonomy" id="2811108"/>
    <lineage>
        <taxon>Bacteria</taxon>
        <taxon>Bacillati</taxon>
        <taxon>Actinomycetota</taxon>
        <taxon>Actinomycetes</taxon>
        <taxon>Glycomycetales</taxon>
        <taxon>Glycomycetaceae</taxon>
        <taxon>Natronoglycomyces</taxon>
    </lineage>
</organism>
<sequence length="163" mass="17520">MTAHEATGSDDHHDETDDDVRLPWQLWAAIGLICAQAVALIGLGLIMALKTVTGEAQFLSAAIGEIVVVLGVATLLLYLAKRLRGRHASARGLSVFMGLLWLPIGWFLHQAGLTDWTFVAWAIAVTQTVLLVVAPTREALGVETRLPMAADIDEEPDSETPKG</sequence>
<dbReference type="AlphaFoldDB" id="A0A895XHM7"/>
<keyword evidence="1" id="KW-0812">Transmembrane</keyword>
<keyword evidence="1" id="KW-1133">Transmembrane helix</keyword>
<dbReference type="KEGG" id="nav:JQS30_11635"/>
<feature type="transmembrane region" description="Helical" evidence="1">
    <location>
        <begin position="58"/>
        <end position="80"/>
    </location>
</feature>
<feature type="transmembrane region" description="Helical" evidence="1">
    <location>
        <begin position="92"/>
        <end position="112"/>
    </location>
</feature>
<feature type="transmembrane region" description="Helical" evidence="1">
    <location>
        <begin position="26"/>
        <end position="46"/>
    </location>
</feature>
<proteinExistence type="predicted"/>
<dbReference type="EMBL" id="CP070496">
    <property type="protein sequence ID" value="QSB04437.1"/>
    <property type="molecule type" value="Genomic_DNA"/>
</dbReference>
<gene>
    <name evidence="2" type="ORF">JQS30_11635</name>
</gene>
<name>A0A895XHM7_9ACTN</name>